<evidence type="ECO:0000256" key="6">
    <source>
        <dbReference type="ARBA" id="ARBA00022989"/>
    </source>
</evidence>
<evidence type="ECO:0000256" key="10">
    <source>
        <dbReference type="ARBA" id="ARBA00023180"/>
    </source>
</evidence>
<feature type="transmembrane region" description="Helical" evidence="14">
    <location>
        <begin position="116"/>
        <end position="138"/>
    </location>
</feature>
<evidence type="ECO:0000256" key="13">
    <source>
        <dbReference type="RuleBase" id="RU000679"/>
    </source>
</evidence>
<evidence type="ECO:0000256" key="3">
    <source>
        <dbReference type="ARBA" id="ARBA00022448"/>
    </source>
</evidence>
<evidence type="ECO:0000256" key="7">
    <source>
        <dbReference type="ARBA" id="ARBA00023053"/>
    </source>
</evidence>
<evidence type="ECO:0000256" key="9">
    <source>
        <dbReference type="ARBA" id="ARBA00023136"/>
    </source>
</evidence>
<dbReference type="GO" id="GO:0005272">
    <property type="term" value="F:sodium channel activity"/>
    <property type="evidence" value="ECO:0007669"/>
    <property type="project" value="UniProtKB-KW"/>
</dbReference>
<sequence length="161" mass="18753">MFYSRRCIRPGQAWSDIFYLWASSKTETSVSDVTLQQDGCQSETRRQSKRGARMRWALKSCIEWRYSYSVYKFYYDHTGELNHSDTKVWLVYPTAKTVMIYQDVYLKNYFNILGDIGGILGVWIGGSIISILQFLYIFGVKPFCECQDSESKSKTTCNETT</sequence>
<comment type="similarity">
    <text evidence="2 13">Belongs to the amiloride-sensitive sodium channel (TC 1.A.6) family.</text>
</comment>
<evidence type="ECO:0000256" key="12">
    <source>
        <dbReference type="ARBA" id="ARBA00023303"/>
    </source>
</evidence>
<evidence type="ECO:0000256" key="11">
    <source>
        <dbReference type="ARBA" id="ARBA00023201"/>
    </source>
</evidence>
<dbReference type="WBParaSite" id="nRc.2.0.1.t32471-RA">
    <property type="protein sequence ID" value="nRc.2.0.1.t32471-RA"/>
    <property type="gene ID" value="nRc.2.0.1.g32471"/>
</dbReference>
<keyword evidence="12 13" id="KW-0407">Ion channel</keyword>
<keyword evidence="6 14" id="KW-1133">Transmembrane helix</keyword>
<dbReference type="Pfam" id="PF00858">
    <property type="entry name" value="ASC"/>
    <property type="match status" value="1"/>
</dbReference>
<keyword evidence="7" id="KW-0915">Sodium</keyword>
<evidence type="ECO:0000256" key="1">
    <source>
        <dbReference type="ARBA" id="ARBA00004141"/>
    </source>
</evidence>
<evidence type="ECO:0000313" key="15">
    <source>
        <dbReference type="Proteomes" id="UP000887565"/>
    </source>
</evidence>
<dbReference type="GO" id="GO:0016020">
    <property type="term" value="C:membrane"/>
    <property type="evidence" value="ECO:0007669"/>
    <property type="project" value="UniProtKB-SubCell"/>
</dbReference>
<dbReference type="AlphaFoldDB" id="A0A915K2P3"/>
<evidence type="ECO:0000256" key="2">
    <source>
        <dbReference type="ARBA" id="ARBA00007193"/>
    </source>
</evidence>
<proteinExistence type="inferred from homology"/>
<keyword evidence="9 14" id="KW-0472">Membrane</keyword>
<keyword evidence="10" id="KW-0325">Glycoprotein</keyword>
<dbReference type="Gene3D" id="1.10.287.770">
    <property type="entry name" value="YojJ-like"/>
    <property type="match status" value="1"/>
</dbReference>
<keyword evidence="5 13" id="KW-0812">Transmembrane</keyword>
<protein>
    <submittedName>
        <fullName evidence="16">Uncharacterized protein</fullName>
    </submittedName>
</protein>
<reference evidence="16" key="1">
    <citation type="submission" date="2022-11" db="UniProtKB">
        <authorList>
            <consortium name="WormBaseParasite"/>
        </authorList>
    </citation>
    <scope>IDENTIFICATION</scope>
</reference>
<dbReference type="InterPro" id="IPR001873">
    <property type="entry name" value="ENaC"/>
</dbReference>
<accession>A0A915K2P3</accession>
<organism evidence="15 16">
    <name type="scientific">Romanomermis culicivorax</name>
    <name type="common">Nematode worm</name>
    <dbReference type="NCBI Taxonomy" id="13658"/>
    <lineage>
        <taxon>Eukaryota</taxon>
        <taxon>Metazoa</taxon>
        <taxon>Ecdysozoa</taxon>
        <taxon>Nematoda</taxon>
        <taxon>Enoplea</taxon>
        <taxon>Dorylaimia</taxon>
        <taxon>Mermithida</taxon>
        <taxon>Mermithoidea</taxon>
        <taxon>Mermithidae</taxon>
        <taxon>Romanomermis</taxon>
    </lineage>
</organism>
<evidence type="ECO:0000256" key="4">
    <source>
        <dbReference type="ARBA" id="ARBA00022461"/>
    </source>
</evidence>
<keyword evidence="11 13" id="KW-0739">Sodium transport</keyword>
<evidence type="ECO:0000256" key="8">
    <source>
        <dbReference type="ARBA" id="ARBA00023065"/>
    </source>
</evidence>
<keyword evidence="3 13" id="KW-0813">Transport</keyword>
<evidence type="ECO:0000313" key="16">
    <source>
        <dbReference type="WBParaSite" id="nRc.2.0.1.t32471-RA"/>
    </source>
</evidence>
<keyword evidence="15" id="KW-1185">Reference proteome</keyword>
<evidence type="ECO:0000256" key="5">
    <source>
        <dbReference type="ARBA" id="ARBA00022692"/>
    </source>
</evidence>
<evidence type="ECO:0000256" key="14">
    <source>
        <dbReference type="SAM" id="Phobius"/>
    </source>
</evidence>
<comment type="subcellular location">
    <subcellularLocation>
        <location evidence="1">Membrane</location>
        <topology evidence="1">Multi-pass membrane protein</topology>
    </subcellularLocation>
</comment>
<keyword evidence="8 13" id="KW-0406">Ion transport</keyword>
<name>A0A915K2P3_ROMCU</name>
<keyword evidence="4 13" id="KW-0894">Sodium channel</keyword>
<dbReference type="Proteomes" id="UP000887565">
    <property type="component" value="Unplaced"/>
</dbReference>